<dbReference type="RefSeq" id="WP_152306221.1">
    <property type="nucleotide sequence ID" value="NZ_CP043617.1"/>
</dbReference>
<proteinExistence type="predicted"/>
<evidence type="ECO:0000313" key="3">
    <source>
        <dbReference type="Proteomes" id="UP000326944"/>
    </source>
</evidence>
<keyword evidence="1" id="KW-0732">Signal</keyword>
<reference evidence="2 3" key="1">
    <citation type="submission" date="2019-09" db="EMBL/GenBank/DDBJ databases">
        <title>Sulfurimonas gotlandica sp. nov., a chemoautotrophic and psychrotolerant epsilonproteobacterium isolated from a pelagic redoxcline, and an emended description of the genus Sulfurimonas.</title>
        <authorList>
            <person name="Wang S."/>
            <person name="Jiang L."/>
            <person name="Shao S."/>
        </authorList>
    </citation>
    <scope>NUCLEOTIDE SEQUENCE [LARGE SCALE GENOMIC DNA]</scope>
    <source>
        <strain evidence="2 3">GYSZ_1</strain>
    </source>
</reference>
<organism evidence="2 3">
    <name type="scientific">Sulfurimonas lithotrophica</name>
    <dbReference type="NCBI Taxonomy" id="2590022"/>
    <lineage>
        <taxon>Bacteria</taxon>
        <taxon>Pseudomonadati</taxon>
        <taxon>Campylobacterota</taxon>
        <taxon>Epsilonproteobacteria</taxon>
        <taxon>Campylobacterales</taxon>
        <taxon>Sulfurimonadaceae</taxon>
        <taxon>Sulfurimonas</taxon>
    </lineage>
</organism>
<gene>
    <name evidence="2" type="ORF">FJR48_00480</name>
</gene>
<evidence type="ECO:0000313" key="2">
    <source>
        <dbReference type="EMBL" id="QFR48278.1"/>
    </source>
</evidence>
<accession>A0A5P8NXX9</accession>
<keyword evidence="3" id="KW-1185">Reference proteome</keyword>
<protein>
    <submittedName>
        <fullName evidence="2">DUF3313 domain-containing protein</fullName>
    </submittedName>
</protein>
<dbReference type="OrthoDB" id="9852746at2"/>
<evidence type="ECO:0000256" key="1">
    <source>
        <dbReference type="SAM" id="SignalP"/>
    </source>
</evidence>
<feature type="chain" id="PRO_5024856740" evidence="1">
    <location>
        <begin position="21"/>
        <end position="207"/>
    </location>
</feature>
<dbReference type="KEGG" id="sulg:FJR48_00480"/>
<sequence>MKQTLLISTLITLTMLSGCASKMQAPQNSGFFKSYDDLKTSNVLVSDAKELRKNIYIEDVTVIPSIDINEQTDVQKKLYAEISKYATARLKEALKFKNTDTKTKDSLVMQSALSASEVHFDDKEWNQLSPLALGITVVSLNAYLDESVRLVGEYRLLNNNKTVVKSLNLVKNVAISLNGDYLSIDDLKDSIDAWVESVASELNAGDK</sequence>
<name>A0A5P8NXX9_9BACT</name>
<dbReference type="Proteomes" id="UP000326944">
    <property type="component" value="Chromosome"/>
</dbReference>
<feature type="signal peptide" evidence="1">
    <location>
        <begin position="1"/>
        <end position="20"/>
    </location>
</feature>
<dbReference type="AlphaFoldDB" id="A0A5P8NXX9"/>
<dbReference type="EMBL" id="CP043617">
    <property type="protein sequence ID" value="QFR48278.1"/>
    <property type="molecule type" value="Genomic_DNA"/>
</dbReference>
<dbReference type="PROSITE" id="PS51257">
    <property type="entry name" value="PROKAR_LIPOPROTEIN"/>
    <property type="match status" value="1"/>
</dbReference>